<dbReference type="Proteomes" id="UP000619260">
    <property type="component" value="Unassembled WGS sequence"/>
</dbReference>
<keyword evidence="1" id="KW-1133">Transmembrane helix</keyword>
<evidence type="ECO:0000256" key="1">
    <source>
        <dbReference type="SAM" id="Phobius"/>
    </source>
</evidence>
<keyword evidence="1" id="KW-0472">Membrane</keyword>
<feature type="transmembrane region" description="Helical" evidence="1">
    <location>
        <begin position="93"/>
        <end position="126"/>
    </location>
</feature>
<feature type="transmembrane region" description="Helical" evidence="1">
    <location>
        <begin position="61"/>
        <end position="81"/>
    </location>
</feature>
<name>A0A8J3YS27_9ACTN</name>
<feature type="transmembrane region" description="Helical" evidence="1">
    <location>
        <begin position="232"/>
        <end position="253"/>
    </location>
</feature>
<organism evidence="2 3">
    <name type="scientific">Virgisporangium aliadipatigenens</name>
    <dbReference type="NCBI Taxonomy" id="741659"/>
    <lineage>
        <taxon>Bacteria</taxon>
        <taxon>Bacillati</taxon>
        <taxon>Actinomycetota</taxon>
        <taxon>Actinomycetes</taxon>
        <taxon>Micromonosporales</taxon>
        <taxon>Micromonosporaceae</taxon>
        <taxon>Virgisporangium</taxon>
    </lineage>
</organism>
<keyword evidence="3" id="KW-1185">Reference proteome</keyword>
<feature type="transmembrane region" description="Helical" evidence="1">
    <location>
        <begin position="146"/>
        <end position="163"/>
    </location>
</feature>
<keyword evidence="1" id="KW-0812">Transmembrane</keyword>
<feature type="transmembrane region" description="Helical" evidence="1">
    <location>
        <begin position="308"/>
        <end position="329"/>
    </location>
</feature>
<dbReference type="EMBL" id="BOPF01000023">
    <property type="protein sequence ID" value="GIJ48915.1"/>
    <property type="molecule type" value="Genomic_DNA"/>
</dbReference>
<sequence>MTTLASAPARLPAVGWIAALWAGTYGFVALIWTATGSGYPFHNADDISLWSRLDPAVGAPLLAQLLLASAVAAVAMSGAYMERLTGGTRVALLLFGWTSAAVLALVVPGASLLALTGYAPLLLIAAPFGWVEVDLRAVFDAGLLNQAWSVIGGVLIGATVLAWQRRTRGACVDCGRNDRAARVPLERWSRWAVGAAVAVPLMYALTRFAWAVGIPFGLSRAEVAELRAGEGLWAAVGLASFALVGAVLTLGLVQRWGEVFPRWMLGLAGRRVPISLAVVPAMYVAAMVFAGGLALIGAPQLWEQGFLLMLPHLLWPLWGVALAVAAYAYKLRRRGACADCGREG</sequence>
<feature type="transmembrane region" description="Helical" evidence="1">
    <location>
        <begin position="191"/>
        <end position="212"/>
    </location>
</feature>
<evidence type="ECO:0000313" key="3">
    <source>
        <dbReference type="Proteomes" id="UP000619260"/>
    </source>
</evidence>
<accession>A0A8J3YS27</accession>
<protein>
    <submittedName>
        <fullName evidence="2">Uncharacterized protein</fullName>
    </submittedName>
</protein>
<feature type="transmembrane region" description="Helical" evidence="1">
    <location>
        <begin position="12"/>
        <end position="32"/>
    </location>
</feature>
<proteinExistence type="predicted"/>
<dbReference type="AlphaFoldDB" id="A0A8J3YS27"/>
<comment type="caution">
    <text evidence="2">The sequence shown here is derived from an EMBL/GenBank/DDBJ whole genome shotgun (WGS) entry which is preliminary data.</text>
</comment>
<gene>
    <name evidence="2" type="ORF">Val02_58010</name>
</gene>
<feature type="transmembrane region" description="Helical" evidence="1">
    <location>
        <begin position="274"/>
        <end position="296"/>
    </location>
</feature>
<reference evidence="2" key="1">
    <citation type="submission" date="2021-01" db="EMBL/GenBank/DDBJ databases">
        <title>Whole genome shotgun sequence of Virgisporangium aliadipatigenens NBRC 105644.</title>
        <authorList>
            <person name="Komaki H."/>
            <person name="Tamura T."/>
        </authorList>
    </citation>
    <scope>NUCLEOTIDE SEQUENCE</scope>
    <source>
        <strain evidence="2">NBRC 105644</strain>
    </source>
</reference>
<evidence type="ECO:0000313" key="2">
    <source>
        <dbReference type="EMBL" id="GIJ48915.1"/>
    </source>
</evidence>
<dbReference type="RefSeq" id="WP_203902384.1">
    <property type="nucleotide sequence ID" value="NZ_BOPF01000023.1"/>
</dbReference>